<feature type="transmembrane region" description="Helical" evidence="2">
    <location>
        <begin position="283"/>
        <end position="307"/>
    </location>
</feature>
<evidence type="ECO:0000256" key="2">
    <source>
        <dbReference type="SAM" id="Phobius"/>
    </source>
</evidence>
<accession>A0AAE4YCL5</accession>
<dbReference type="EMBL" id="JAABNR010000046">
    <property type="protein sequence ID" value="NBZ90043.1"/>
    <property type="molecule type" value="Genomic_DNA"/>
</dbReference>
<feature type="transmembrane region" description="Helical" evidence="2">
    <location>
        <begin position="252"/>
        <end position="271"/>
    </location>
</feature>
<feature type="transmembrane region" description="Helical" evidence="2">
    <location>
        <begin position="406"/>
        <end position="434"/>
    </location>
</feature>
<proteinExistence type="predicted"/>
<feature type="transmembrane region" description="Helical" evidence="2">
    <location>
        <begin position="165"/>
        <end position="185"/>
    </location>
</feature>
<keyword evidence="2" id="KW-1133">Transmembrane helix</keyword>
<feature type="compositionally biased region" description="Low complexity" evidence="1">
    <location>
        <begin position="489"/>
        <end position="503"/>
    </location>
</feature>
<dbReference type="InterPro" id="IPR051533">
    <property type="entry name" value="WaaL-like"/>
</dbReference>
<feature type="transmembrane region" description="Helical" evidence="2">
    <location>
        <begin position="6"/>
        <end position="22"/>
    </location>
</feature>
<feature type="transmembrane region" description="Helical" evidence="2">
    <location>
        <begin position="127"/>
        <end position="145"/>
    </location>
</feature>
<feature type="transmembrane region" description="Helical" evidence="2">
    <location>
        <begin position="313"/>
        <end position="332"/>
    </location>
</feature>
<name>A0AAE4YCL5_9RHOB</name>
<dbReference type="PANTHER" id="PTHR37422">
    <property type="entry name" value="TEICHURONIC ACID BIOSYNTHESIS PROTEIN TUAE"/>
    <property type="match status" value="1"/>
</dbReference>
<dbReference type="Proteomes" id="UP001193501">
    <property type="component" value="Unassembled WGS sequence"/>
</dbReference>
<reference evidence="3" key="1">
    <citation type="submission" date="2020-01" db="EMBL/GenBank/DDBJ databases">
        <authorList>
            <person name="Chen W.-M."/>
        </authorList>
    </citation>
    <scope>NUCLEOTIDE SEQUENCE</scope>
    <source>
        <strain evidence="3">CYK-10</strain>
    </source>
</reference>
<gene>
    <name evidence="3" type="ORF">GV832_20885</name>
</gene>
<dbReference type="AlphaFoldDB" id="A0AAE4YCL5"/>
<feature type="non-terminal residue" evidence="3">
    <location>
        <position position="598"/>
    </location>
</feature>
<evidence type="ECO:0000256" key="1">
    <source>
        <dbReference type="SAM" id="MobiDB-lite"/>
    </source>
</evidence>
<protein>
    <recommendedName>
        <fullName evidence="5">O-Antigen ligase</fullName>
    </recommendedName>
</protein>
<dbReference type="RefSeq" id="WP_168776820.1">
    <property type="nucleotide sequence ID" value="NZ_JAABNR010000046.1"/>
</dbReference>
<keyword evidence="2" id="KW-0812">Transmembrane</keyword>
<organism evidence="3 4">
    <name type="scientific">Stagnihabitans tardus</name>
    <dbReference type="NCBI Taxonomy" id="2699202"/>
    <lineage>
        <taxon>Bacteria</taxon>
        <taxon>Pseudomonadati</taxon>
        <taxon>Pseudomonadota</taxon>
        <taxon>Alphaproteobacteria</taxon>
        <taxon>Rhodobacterales</taxon>
        <taxon>Paracoccaceae</taxon>
        <taxon>Stagnihabitans</taxon>
    </lineage>
</organism>
<keyword evidence="4" id="KW-1185">Reference proteome</keyword>
<comment type="caution">
    <text evidence="3">The sequence shown here is derived from an EMBL/GenBank/DDBJ whole genome shotgun (WGS) entry which is preliminary data.</text>
</comment>
<feature type="region of interest" description="Disordered" evidence="1">
    <location>
        <begin position="78"/>
        <end position="121"/>
    </location>
</feature>
<keyword evidence="2" id="KW-0472">Membrane</keyword>
<sequence>MGNPFASFMLFFWPVVVFLLFRRLSRPEALCWSIVGGYLVLPFGVGVDLPVLPSLNKDLIPALAAGLLLLLMGPETDRQRGTPPISRRASPTPPATVPAMGSGEASPPGPRRRPAPSDRRAPAPLPLPRVFLAFLLLLILGPFLTTWNNQEWISLGPLVLPGLGLYDTLSAVQIAIVTLLPFLLAQRVMARPEAPRILLRVLVFGGLLYLLPILYELRMSPQISNKVYGFLGQSFDQAIRGFGYRPVVFLQHGLWLALFMALAALAALVLIRNAGLGRGRAILAALVLALVLFLCNSLGAVLIFLILAPLLLLPIRIQLLASAILAALLLAYPMVRATPLVPAETLTRLAETFSPDRAQSLDFRLRNEDILLHHANKKPLTGWGGYGRSRVYDPETGRDLSITDGAWVIVMGVSGWLGYIATYGLLGGGCLWLYVTRKRHDQSHEVAGLALILVANLMDSISNGTLTPVTWLIAGTLAAQTRLRRQEAADQGAADQGTEGQAEPGAGQGRGPLYARPRSRPQSRVLPLTLLVSALALGPAPLRAEEAAPPNPVPKPVPGLGLSDPKLAFNLNVISDWSAALAFLDIMKLSRPFWAHDG</sequence>
<evidence type="ECO:0008006" key="5">
    <source>
        <dbReference type="Google" id="ProtNLM"/>
    </source>
</evidence>
<evidence type="ECO:0000313" key="3">
    <source>
        <dbReference type="EMBL" id="NBZ90043.1"/>
    </source>
</evidence>
<evidence type="ECO:0000313" key="4">
    <source>
        <dbReference type="Proteomes" id="UP001193501"/>
    </source>
</evidence>
<dbReference type="PANTHER" id="PTHR37422:SF13">
    <property type="entry name" value="LIPOPOLYSACCHARIDE BIOSYNTHESIS PROTEIN PA4999-RELATED"/>
    <property type="match status" value="1"/>
</dbReference>
<feature type="transmembrane region" description="Helical" evidence="2">
    <location>
        <begin position="197"/>
        <end position="215"/>
    </location>
</feature>
<feature type="region of interest" description="Disordered" evidence="1">
    <location>
        <begin position="484"/>
        <end position="520"/>
    </location>
</feature>